<protein>
    <submittedName>
        <fullName evidence="2">Uncharacterized protein</fullName>
    </submittedName>
</protein>
<keyword evidence="1" id="KW-1133">Transmembrane helix</keyword>
<evidence type="ECO:0000256" key="1">
    <source>
        <dbReference type="SAM" id="Phobius"/>
    </source>
</evidence>
<dbReference type="Proteomes" id="UP000054526">
    <property type="component" value="Unassembled WGS sequence"/>
</dbReference>
<accession>A0ABR5A1I0</accession>
<keyword evidence="1" id="KW-0472">Membrane</keyword>
<comment type="caution">
    <text evidence="2">The sequence shown here is derived from an EMBL/GenBank/DDBJ whole genome shotgun (WGS) entry which is preliminary data.</text>
</comment>
<proteinExistence type="predicted"/>
<keyword evidence="1" id="KW-0812">Transmembrane</keyword>
<dbReference type="RefSeq" id="WP_041065861.1">
    <property type="nucleotide sequence ID" value="NZ_JXAL01000026.1"/>
</dbReference>
<gene>
    <name evidence="2" type="ORF">SD71_17205</name>
</gene>
<keyword evidence="3" id="KW-1185">Reference proteome</keyword>
<name>A0ABR5A1I0_9BACL</name>
<organism evidence="2 3">
    <name type="scientific">Cohnella kolymensis</name>
    <dbReference type="NCBI Taxonomy" id="1590652"/>
    <lineage>
        <taxon>Bacteria</taxon>
        <taxon>Bacillati</taxon>
        <taxon>Bacillota</taxon>
        <taxon>Bacilli</taxon>
        <taxon>Bacillales</taxon>
        <taxon>Paenibacillaceae</taxon>
        <taxon>Cohnella</taxon>
    </lineage>
</organism>
<feature type="transmembrane region" description="Helical" evidence="1">
    <location>
        <begin position="7"/>
        <end position="30"/>
    </location>
</feature>
<reference evidence="2 3" key="1">
    <citation type="submission" date="2014-12" db="EMBL/GenBank/DDBJ databases">
        <title>Draft genome sequence of Cohnella kolymensis strain B-2846.</title>
        <authorList>
            <person name="Karlyshev A.V."/>
            <person name="Kudryashova E.B."/>
        </authorList>
    </citation>
    <scope>NUCLEOTIDE SEQUENCE [LARGE SCALE GENOMIC DNA]</scope>
    <source>
        <strain evidence="2 3">VKM B-2846</strain>
    </source>
</reference>
<evidence type="ECO:0000313" key="3">
    <source>
        <dbReference type="Proteomes" id="UP000054526"/>
    </source>
</evidence>
<sequence>MKTSKKVIVLSAVSAFVLLTVIIGLLIVLYRSSHSIVEGNPVSIKSADIVSDQIALSRSTVEMTEEQAESAMISYYYAAMPSGTTHGDGNFYPIGKVNEAKFESLLNAIHTERDVRNVVALIHDSFNERTGFGNFRSLENKHAPDWDYLGIAPFMETRLYAKLAQALPVSSFVKDLETAGKLVDIAAREKDVKAVIYLHRIFHDLDYWAFEEGAQGGDFWGVTESAKIDRWDTSEHILRFITHNNRLIG</sequence>
<dbReference type="EMBL" id="JXAL01000026">
    <property type="protein sequence ID" value="KIL34777.1"/>
    <property type="molecule type" value="Genomic_DNA"/>
</dbReference>
<evidence type="ECO:0000313" key="2">
    <source>
        <dbReference type="EMBL" id="KIL34777.1"/>
    </source>
</evidence>